<feature type="transmembrane region" description="Helical" evidence="5">
    <location>
        <begin position="99"/>
        <end position="120"/>
    </location>
</feature>
<dbReference type="Pfam" id="PF03595">
    <property type="entry name" value="SLAC1"/>
    <property type="match status" value="1"/>
</dbReference>
<dbReference type="GO" id="GO:0046583">
    <property type="term" value="F:monoatomic cation efflux transmembrane transporter activity"/>
    <property type="evidence" value="ECO:0007669"/>
    <property type="project" value="TreeGrafter"/>
</dbReference>
<evidence type="ECO:0000256" key="3">
    <source>
        <dbReference type="ARBA" id="ARBA00022989"/>
    </source>
</evidence>
<dbReference type="RefSeq" id="WP_055266450.1">
    <property type="nucleotide sequence ID" value="NZ_CABIXQ010000014.1"/>
</dbReference>
<dbReference type="EMBL" id="CYZX01000014">
    <property type="protein sequence ID" value="CUO73256.1"/>
    <property type="molecule type" value="Genomic_DNA"/>
</dbReference>
<dbReference type="Proteomes" id="UP000095594">
    <property type="component" value="Unassembled WGS sequence"/>
</dbReference>
<dbReference type="PANTHER" id="PTHR37955">
    <property type="entry name" value="TELLURITE RESISTANCE PROTEIN TEHA"/>
    <property type="match status" value="1"/>
</dbReference>
<feature type="transmembrane region" description="Helical" evidence="5">
    <location>
        <begin position="12"/>
        <end position="32"/>
    </location>
</feature>
<feature type="transmembrane region" description="Helical" evidence="5">
    <location>
        <begin position="38"/>
        <end position="60"/>
    </location>
</feature>
<feature type="transmembrane region" description="Helical" evidence="5">
    <location>
        <begin position="191"/>
        <end position="212"/>
    </location>
</feature>
<evidence type="ECO:0000256" key="4">
    <source>
        <dbReference type="ARBA" id="ARBA00023136"/>
    </source>
</evidence>
<feature type="transmembrane region" description="Helical" evidence="5">
    <location>
        <begin position="72"/>
        <end position="93"/>
    </location>
</feature>
<feature type="transmembrane region" description="Helical" evidence="5">
    <location>
        <begin position="132"/>
        <end position="152"/>
    </location>
</feature>
<organism evidence="6 7">
    <name type="scientific">Clostridium disporicum</name>
    <dbReference type="NCBI Taxonomy" id="84024"/>
    <lineage>
        <taxon>Bacteria</taxon>
        <taxon>Bacillati</taxon>
        <taxon>Bacillota</taxon>
        <taxon>Clostridia</taxon>
        <taxon>Eubacteriales</taxon>
        <taxon>Clostridiaceae</taxon>
        <taxon>Clostridium</taxon>
    </lineage>
</organism>
<dbReference type="InterPro" id="IPR052951">
    <property type="entry name" value="Tellurite_res_ion_channel"/>
</dbReference>
<keyword evidence="3 5" id="KW-1133">Transmembrane helix</keyword>
<dbReference type="PANTHER" id="PTHR37955:SF1">
    <property type="entry name" value="DEP DOMAIN-CONTAINING PROTEIN"/>
    <property type="match status" value="1"/>
</dbReference>
<feature type="transmembrane region" description="Helical" evidence="5">
    <location>
        <begin position="158"/>
        <end position="179"/>
    </location>
</feature>
<feature type="transmembrane region" description="Helical" evidence="5">
    <location>
        <begin position="218"/>
        <end position="238"/>
    </location>
</feature>
<evidence type="ECO:0000256" key="1">
    <source>
        <dbReference type="ARBA" id="ARBA00004141"/>
    </source>
</evidence>
<dbReference type="InterPro" id="IPR038665">
    <property type="entry name" value="Voltage-dep_anion_channel_sf"/>
</dbReference>
<dbReference type="GO" id="GO:0005886">
    <property type="term" value="C:plasma membrane"/>
    <property type="evidence" value="ECO:0007669"/>
    <property type="project" value="TreeGrafter"/>
</dbReference>
<keyword evidence="4 5" id="KW-0472">Membrane</keyword>
<feature type="transmembrane region" description="Helical" evidence="5">
    <location>
        <begin position="285"/>
        <end position="307"/>
    </location>
</feature>
<dbReference type="AlphaFoldDB" id="A0A174HIL3"/>
<name>A0A174HIL3_9CLOT</name>
<comment type="subcellular location">
    <subcellularLocation>
        <location evidence="1">Membrane</location>
        <topology evidence="1">Multi-pass membrane protein</topology>
    </subcellularLocation>
</comment>
<evidence type="ECO:0000256" key="2">
    <source>
        <dbReference type="ARBA" id="ARBA00022692"/>
    </source>
</evidence>
<dbReference type="CDD" id="cd09325">
    <property type="entry name" value="TDT_C4-dicarb_trans"/>
    <property type="match status" value="1"/>
</dbReference>
<proteinExistence type="predicted"/>
<feature type="transmembrane region" description="Helical" evidence="5">
    <location>
        <begin position="250"/>
        <end position="273"/>
    </location>
</feature>
<reference evidence="6 7" key="1">
    <citation type="submission" date="2015-09" db="EMBL/GenBank/DDBJ databases">
        <authorList>
            <consortium name="Pathogen Informatics"/>
        </authorList>
    </citation>
    <scope>NUCLEOTIDE SEQUENCE [LARGE SCALE GENOMIC DNA]</scope>
    <source>
        <strain evidence="6 7">2789STDY5834856</strain>
    </source>
</reference>
<gene>
    <name evidence="6" type="ORF">ERS852471_02152</name>
</gene>
<dbReference type="Gene3D" id="1.50.10.150">
    <property type="entry name" value="Voltage-dependent anion channel"/>
    <property type="match status" value="1"/>
</dbReference>
<protein>
    <submittedName>
        <fullName evidence="6">Transporter</fullName>
    </submittedName>
</protein>
<accession>A0A174HIL3</accession>
<evidence type="ECO:0000313" key="6">
    <source>
        <dbReference type="EMBL" id="CUO73256.1"/>
    </source>
</evidence>
<evidence type="ECO:0000256" key="5">
    <source>
        <dbReference type="SAM" id="Phobius"/>
    </source>
</evidence>
<keyword evidence="2 5" id="KW-0812">Transmembrane</keyword>
<evidence type="ECO:0000313" key="7">
    <source>
        <dbReference type="Proteomes" id="UP000095594"/>
    </source>
</evidence>
<sequence>MSNKSFLQKVQNMPVAILPTMVGALTLGNVYSGMGYTWVRHITTWAAIIILLVYLTKIIFHFDTFKKEYSNTVPASLYAGATMITMIVGSYFYNASAVFGKTLWFTGLILHAIHILIFTYRNVIKGVNMQTFVPSWFVTYNGIMVSTVVGGVMNEPLIGKIVVFYGIAVLTIIMPFMIYRLVKHEIKDPVFHTQAILLAPSSLCLVSYFNFIKEPNAIIVYYLYALVLAAFIFILWRLPKFFSFDFHPGFAALTFPMAIGIVASNKMSAYLIAQGYEAAGNAVNQLAGIQIYVTTMLIGYILLRFFMLFKDSYKKDKQEKAA</sequence>
<dbReference type="InterPro" id="IPR004695">
    <property type="entry name" value="SLAC1/Mae1/Ssu1/TehA"/>
</dbReference>